<proteinExistence type="predicted"/>
<dbReference type="Gene3D" id="3.30.70.100">
    <property type="match status" value="1"/>
</dbReference>
<dbReference type="SUPFAM" id="SSF54909">
    <property type="entry name" value="Dimeric alpha+beta barrel"/>
    <property type="match status" value="1"/>
</dbReference>
<evidence type="ECO:0000259" key="1">
    <source>
        <dbReference type="Pfam" id="PF03992"/>
    </source>
</evidence>
<keyword evidence="2" id="KW-0503">Monooxygenase</keyword>
<reference evidence="2 3" key="1">
    <citation type="submission" date="2020-10" db="EMBL/GenBank/DDBJ databases">
        <title>Phylogeny of dyella-like bacteria.</title>
        <authorList>
            <person name="Fu J."/>
        </authorList>
    </citation>
    <scope>NUCLEOTIDE SEQUENCE [LARGE SCALE GENOMIC DNA]</scope>
    <source>
        <strain evidence="2 3">BB4</strain>
    </source>
</reference>
<keyword evidence="2" id="KW-0560">Oxidoreductase</keyword>
<dbReference type="InterPro" id="IPR007138">
    <property type="entry name" value="ABM_dom"/>
</dbReference>
<gene>
    <name evidence="2" type="ORF">ISS97_10430</name>
</gene>
<dbReference type="Pfam" id="PF03992">
    <property type="entry name" value="ABM"/>
    <property type="match status" value="1"/>
</dbReference>
<protein>
    <submittedName>
        <fullName evidence="2">Antibiotic biosynthesis monooxygenase</fullName>
    </submittedName>
</protein>
<evidence type="ECO:0000313" key="3">
    <source>
        <dbReference type="Proteomes" id="UP001620408"/>
    </source>
</evidence>
<comment type="caution">
    <text evidence="2">The sequence shown here is derived from an EMBL/GenBank/DDBJ whole genome shotgun (WGS) entry which is preliminary data.</text>
</comment>
<sequence>MIVEYIRYKLPAADGATFERDYARAAASLAASPFCLGYELSRCAEEPGVYVLRIRWTSAEDHLQGFRRSEHFPPFLAAIRPYVPQIEEMRHYELTGVVGGTAN</sequence>
<organism evidence="2 3">
    <name type="scientific">Dyella koreensis</name>
    <dbReference type="NCBI Taxonomy" id="311235"/>
    <lineage>
        <taxon>Bacteria</taxon>
        <taxon>Pseudomonadati</taxon>
        <taxon>Pseudomonadota</taxon>
        <taxon>Gammaproteobacteria</taxon>
        <taxon>Lysobacterales</taxon>
        <taxon>Rhodanobacteraceae</taxon>
        <taxon>Dyella</taxon>
    </lineage>
</organism>
<accession>A0ABW8K512</accession>
<feature type="domain" description="ABM" evidence="1">
    <location>
        <begin position="1"/>
        <end position="72"/>
    </location>
</feature>
<keyword evidence="3" id="KW-1185">Reference proteome</keyword>
<dbReference type="GO" id="GO:0004497">
    <property type="term" value="F:monooxygenase activity"/>
    <property type="evidence" value="ECO:0007669"/>
    <property type="project" value="UniProtKB-KW"/>
</dbReference>
<dbReference type="EMBL" id="JADIKD010000010">
    <property type="protein sequence ID" value="MFK2917675.1"/>
    <property type="molecule type" value="Genomic_DNA"/>
</dbReference>
<evidence type="ECO:0000313" key="2">
    <source>
        <dbReference type="EMBL" id="MFK2917675.1"/>
    </source>
</evidence>
<dbReference type="RefSeq" id="WP_379986754.1">
    <property type="nucleotide sequence ID" value="NZ_JADIKD010000010.1"/>
</dbReference>
<name>A0ABW8K512_9GAMM</name>
<dbReference type="InterPro" id="IPR011008">
    <property type="entry name" value="Dimeric_a/b-barrel"/>
</dbReference>
<dbReference type="Proteomes" id="UP001620408">
    <property type="component" value="Unassembled WGS sequence"/>
</dbReference>